<feature type="non-terminal residue" evidence="2">
    <location>
        <position position="1"/>
    </location>
</feature>
<dbReference type="AlphaFoldDB" id="A0A6J4UZ13"/>
<proteinExistence type="predicted"/>
<evidence type="ECO:0000256" key="1">
    <source>
        <dbReference type="SAM" id="MobiDB-lite"/>
    </source>
</evidence>
<sequence length="91" mass="9710">CHAAATSWLARSRNRWPRICGRSANPCAEAPDAPTRGSGGGATTRPAAWAARLPRDGGRRRASAPRSVRDRAVPALTLEGMFRVGPDDFRG</sequence>
<organism evidence="2">
    <name type="scientific">uncultured Thermomicrobiales bacterium</name>
    <dbReference type="NCBI Taxonomy" id="1645740"/>
    <lineage>
        <taxon>Bacteria</taxon>
        <taxon>Pseudomonadati</taxon>
        <taxon>Thermomicrobiota</taxon>
        <taxon>Thermomicrobia</taxon>
        <taxon>Thermomicrobiales</taxon>
        <taxon>environmental samples</taxon>
    </lineage>
</organism>
<evidence type="ECO:0000313" key="2">
    <source>
        <dbReference type="EMBL" id="CAA9564011.1"/>
    </source>
</evidence>
<accession>A0A6J4UZ13</accession>
<dbReference type="EMBL" id="CADCWF010000189">
    <property type="protein sequence ID" value="CAA9564011.1"/>
    <property type="molecule type" value="Genomic_DNA"/>
</dbReference>
<name>A0A6J4UZ13_9BACT</name>
<feature type="region of interest" description="Disordered" evidence="1">
    <location>
        <begin position="22"/>
        <end position="69"/>
    </location>
</feature>
<gene>
    <name evidence="2" type="ORF">AVDCRST_MAG59-2856</name>
</gene>
<protein>
    <submittedName>
        <fullName evidence="2">Uncharacterized protein</fullName>
    </submittedName>
</protein>
<reference evidence="2" key="1">
    <citation type="submission" date="2020-02" db="EMBL/GenBank/DDBJ databases">
        <authorList>
            <person name="Meier V. D."/>
        </authorList>
    </citation>
    <scope>NUCLEOTIDE SEQUENCE</scope>
    <source>
        <strain evidence="2">AVDCRST_MAG59</strain>
    </source>
</reference>
<feature type="non-terminal residue" evidence="2">
    <location>
        <position position="91"/>
    </location>
</feature>